<dbReference type="Proteomes" id="UP000261340">
    <property type="component" value="Unplaced"/>
</dbReference>
<evidence type="ECO:0000313" key="2">
    <source>
        <dbReference type="Proteomes" id="UP000261340"/>
    </source>
</evidence>
<proteinExistence type="predicted"/>
<evidence type="ECO:0000313" key="1">
    <source>
        <dbReference type="Ensembl" id="ENSACIP00000017279.1"/>
    </source>
</evidence>
<dbReference type="Ensembl" id="ENSACIT00000017749.1">
    <property type="protein sequence ID" value="ENSACIP00000017279.1"/>
    <property type="gene ID" value="ENSACIG00000013480.1"/>
</dbReference>
<keyword evidence="2" id="KW-1185">Reference proteome</keyword>
<reference evidence="1" key="2">
    <citation type="submission" date="2025-09" db="UniProtKB">
        <authorList>
            <consortium name="Ensembl"/>
        </authorList>
    </citation>
    <scope>IDENTIFICATION</scope>
</reference>
<reference evidence="1" key="1">
    <citation type="submission" date="2025-08" db="UniProtKB">
        <authorList>
            <consortium name="Ensembl"/>
        </authorList>
    </citation>
    <scope>IDENTIFICATION</scope>
</reference>
<name>A0A3Q0RXF6_AMPCI</name>
<accession>A0A3Q0RXF6</accession>
<organism evidence="1 2">
    <name type="scientific">Amphilophus citrinellus</name>
    <name type="common">Midas cichlid</name>
    <name type="synonym">Cichlasoma citrinellum</name>
    <dbReference type="NCBI Taxonomy" id="61819"/>
    <lineage>
        <taxon>Eukaryota</taxon>
        <taxon>Metazoa</taxon>
        <taxon>Chordata</taxon>
        <taxon>Craniata</taxon>
        <taxon>Vertebrata</taxon>
        <taxon>Euteleostomi</taxon>
        <taxon>Actinopterygii</taxon>
        <taxon>Neopterygii</taxon>
        <taxon>Teleostei</taxon>
        <taxon>Neoteleostei</taxon>
        <taxon>Acanthomorphata</taxon>
        <taxon>Ovalentaria</taxon>
        <taxon>Cichlomorphae</taxon>
        <taxon>Cichliformes</taxon>
        <taxon>Cichlidae</taxon>
        <taxon>New World cichlids</taxon>
        <taxon>Cichlasomatinae</taxon>
        <taxon>Heroini</taxon>
        <taxon>Amphilophus</taxon>
    </lineage>
</organism>
<dbReference type="GeneTree" id="ENSGT00990000204094"/>
<sequence length="104" mass="11790">WQKQAQGRAVISCEGSEQGAIPHKVFDVAVVVEETIVLHNMKDVGQSFAMLMGVIYCVNLKYPDDKKYSFEFLQRVETKTRPGLGMSTWIEKQNSEVQTVTSMF</sequence>
<protein>
    <submittedName>
        <fullName evidence="1">Uncharacterized protein</fullName>
    </submittedName>
</protein>
<dbReference type="AlphaFoldDB" id="A0A3Q0RXF6"/>